<organism evidence="12 13">
    <name type="scientific">Nesterenkonia alkaliphila</name>
    <dbReference type="NCBI Taxonomy" id="1463631"/>
    <lineage>
        <taxon>Bacteria</taxon>
        <taxon>Bacillati</taxon>
        <taxon>Actinomycetota</taxon>
        <taxon>Actinomycetes</taxon>
        <taxon>Micrococcales</taxon>
        <taxon>Micrococcaceae</taxon>
        <taxon>Nesterenkonia</taxon>
    </lineage>
</organism>
<comment type="function">
    <text evidence="8">Poorly processive, error-prone DNA polymerase involved in untargeted mutagenesis. Copies undamaged DNA at stalled replication forks, which arise in vivo from mismatched or misaligned primer ends. These misaligned primers can be extended by PolIV. Exhibits no 3'-5' exonuclease (proofreading) activity. May be involved in translesional synthesis, in conjunction with the beta clamp from PolIII.</text>
</comment>
<evidence type="ECO:0000256" key="8">
    <source>
        <dbReference type="ARBA" id="ARBA00025589"/>
    </source>
</evidence>
<dbReference type="Pfam" id="PF00078">
    <property type="entry name" value="RVT_1"/>
    <property type="match status" value="1"/>
</dbReference>
<dbReference type="InterPro" id="IPR000123">
    <property type="entry name" value="Reverse_transcriptase_msDNA"/>
</dbReference>
<evidence type="ECO:0000313" key="13">
    <source>
        <dbReference type="Proteomes" id="UP000460157"/>
    </source>
</evidence>
<evidence type="ECO:0000259" key="11">
    <source>
        <dbReference type="PROSITE" id="PS50878"/>
    </source>
</evidence>
<dbReference type="GO" id="GO:0003964">
    <property type="term" value="F:RNA-directed DNA polymerase activity"/>
    <property type="evidence" value="ECO:0007669"/>
    <property type="project" value="UniProtKB-KW"/>
</dbReference>
<comment type="similarity">
    <text evidence="9">Belongs to the bacterial reverse transcriptase family.</text>
</comment>
<keyword evidence="5" id="KW-0460">Magnesium</keyword>
<dbReference type="PANTHER" id="PTHR34047:SF8">
    <property type="entry name" value="PROTEIN YKFC"/>
    <property type="match status" value="1"/>
</dbReference>
<keyword evidence="13" id="KW-1185">Reference proteome</keyword>
<keyword evidence="2 12" id="KW-0808">Transferase</keyword>
<dbReference type="RefSeq" id="WP_157322374.1">
    <property type="nucleotide sequence ID" value="NZ_BMFX01000001.1"/>
</dbReference>
<dbReference type="InterPro" id="IPR013597">
    <property type="entry name" value="Mat_intron_G2"/>
</dbReference>
<dbReference type="SUPFAM" id="SSF56672">
    <property type="entry name" value="DNA/RNA polymerases"/>
    <property type="match status" value="1"/>
</dbReference>
<keyword evidence="6 12" id="KW-0695">RNA-directed DNA polymerase</keyword>
<evidence type="ECO:0000256" key="2">
    <source>
        <dbReference type="ARBA" id="ARBA00022679"/>
    </source>
</evidence>
<evidence type="ECO:0000256" key="6">
    <source>
        <dbReference type="ARBA" id="ARBA00022918"/>
    </source>
</evidence>
<dbReference type="EC" id="2.7.7.49" evidence="1"/>
<keyword evidence="4" id="KW-0479">Metal-binding</keyword>
<dbReference type="CDD" id="cd01651">
    <property type="entry name" value="RT_G2_intron"/>
    <property type="match status" value="1"/>
</dbReference>
<evidence type="ECO:0000256" key="5">
    <source>
        <dbReference type="ARBA" id="ARBA00022842"/>
    </source>
</evidence>
<dbReference type="InterPro" id="IPR043128">
    <property type="entry name" value="Rev_trsase/Diguanyl_cyclase"/>
</dbReference>
<evidence type="ECO:0000256" key="9">
    <source>
        <dbReference type="ARBA" id="ARBA00034120"/>
    </source>
</evidence>
<dbReference type="InterPro" id="IPR030931">
    <property type="entry name" value="Group_II_RT_mat"/>
</dbReference>
<dbReference type="PANTHER" id="PTHR34047">
    <property type="entry name" value="NUCLEAR INTRON MATURASE 1, MITOCHONDRIAL-RELATED"/>
    <property type="match status" value="1"/>
</dbReference>
<dbReference type="EMBL" id="WRPM01000038">
    <property type="protein sequence ID" value="MVT25881.1"/>
    <property type="molecule type" value="Genomic_DNA"/>
</dbReference>
<dbReference type="InterPro" id="IPR043502">
    <property type="entry name" value="DNA/RNA_pol_sf"/>
</dbReference>
<evidence type="ECO:0000313" key="12">
    <source>
        <dbReference type="EMBL" id="MVT25881.1"/>
    </source>
</evidence>
<gene>
    <name evidence="12" type="primary">ltrA</name>
    <name evidence="12" type="ORF">GNZ21_05830</name>
</gene>
<protein>
    <recommendedName>
        <fullName evidence="1">RNA-directed DNA polymerase</fullName>
        <ecNumber evidence="1">2.7.7.49</ecNumber>
    </recommendedName>
</protein>
<evidence type="ECO:0000256" key="1">
    <source>
        <dbReference type="ARBA" id="ARBA00012493"/>
    </source>
</evidence>
<evidence type="ECO:0000256" key="3">
    <source>
        <dbReference type="ARBA" id="ARBA00022695"/>
    </source>
</evidence>
<dbReference type="InterPro" id="IPR051083">
    <property type="entry name" value="GrpII_Intron_Splice-Mob/Def"/>
</dbReference>
<keyword evidence="3 12" id="KW-0548">Nucleotidyltransferase</keyword>
<evidence type="ECO:0000256" key="10">
    <source>
        <dbReference type="ARBA" id="ARBA00048173"/>
    </source>
</evidence>
<evidence type="ECO:0000256" key="4">
    <source>
        <dbReference type="ARBA" id="ARBA00022723"/>
    </source>
</evidence>
<dbReference type="Proteomes" id="UP000460157">
    <property type="component" value="Unassembled WGS sequence"/>
</dbReference>
<dbReference type="PRINTS" id="PR00866">
    <property type="entry name" value="RNADNAPOLMS"/>
</dbReference>
<dbReference type="Gene3D" id="3.30.70.270">
    <property type="match status" value="1"/>
</dbReference>
<proteinExistence type="inferred from homology"/>
<dbReference type="GO" id="GO:0046872">
    <property type="term" value="F:metal ion binding"/>
    <property type="evidence" value="ECO:0007669"/>
    <property type="project" value="UniProtKB-KW"/>
</dbReference>
<comment type="caution">
    <text evidence="12">The sequence shown here is derived from an EMBL/GenBank/DDBJ whole genome shotgun (WGS) entry which is preliminary data.</text>
</comment>
<keyword evidence="7" id="KW-0051">Antiviral defense</keyword>
<dbReference type="Pfam" id="PF08388">
    <property type="entry name" value="GIIM"/>
    <property type="match status" value="1"/>
</dbReference>
<dbReference type="InterPro" id="IPR000477">
    <property type="entry name" value="RT_dom"/>
</dbReference>
<feature type="domain" description="Reverse transcriptase" evidence="11">
    <location>
        <begin position="46"/>
        <end position="272"/>
    </location>
</feature>
<sequence>MWEEVFSRENLLAALKRVERNAGAPGGDGMSAAQLRDWCRDHWDQTRDALDSGAYRPAPVRQVSIPKPDGGVRVLGVPTVLERLIQQAIAQVLSPIFEEGFSEFSFGFRPGRSAHDAVRTAQTFVEQGYRWVIEVDLDSFFDRVHHDKLMHRVARVVKDKRVLRLIRRYLTAGVMADGIRQTVAEGTPQGSPLSPLLSNIMLHDFDQVLEDRGHRFVRYADDIRIFVRSKRAAERVLSQATKVLEGRLKLRVNQQKSTINPATVATLLGFGFFFLAGGKVGIRVGPKSLKRLKQRIRELTSRRWSISMGERITRLNRFVRGWMGYFGVAATPRVFRALDEWFRRRMRQIRWKEWKRPGTRRRNLRRLGVAPSQAYQWSYSSRGYWRVAGSPILSRALPNEYWSELGLWFFTAAWYRFNASANRRMRSSARTVV</sequence>
<accession>A0A7K1UIL0</accession>
<name>A0A7K1UIL0_9MICC</name>
<dbReference type="AlphaFoldDB" id="A0A7K1UIL0"/>
<dbReference type="GO" id="GO:0051607">
    <property type="term" value="P:defense response to virus"/>
    <property type="evidence" value="ECO:0007669"/>
    <property type="project" value="UniProtKB-KW"/>
</dbReference>
<dbReference type="OrthoDB" id="1550386at2"/>
<evidence type="ECO:0000256" key="7">
    <source>
        <dbReference type="ARBA" id="ARBA00023118"/>
    </source>
</evidence>
<dbReference type="NCBIfam" id="TIGR04416">
    <property type="entry name" value="group_II_RT_mat"/>
    <property type="match status" value="1"/>
</dbReference>
<dbReference type="PROSITE" id="PS50878">
    <property type="entry name" value="RT_POL"/>
    <property type="match status" value="1"/>
</dbReference>
<comment type="catalytic activity">
    <reaction evidence="10">
        <text>DNA(n) + a 2'-deoxyribonucleoside 5'-triphosphate = DNA(n+1) + diphosphate</text>
        <dbReference type="Rhea" id="RHEA:22508"/>
        <dbReference type="Rhea" id="RHEA-COMP:17339"/>
        <dbReference type="Rhea" id="RHEA-COMP:17340"/>
        <dbReference type="ChEBI" id="CHEBI:33019"/>
        <dbReference type="ChEBI" id="CHEBI:61560"/>
        <dbReference type="ChEBI" id="CHEBI:173112"/>
        <dbReference type="EC" id="2.7.7.49"/>
    </reaction>
</comment>
<reference evidence="12 13" key="1">
    <citation type="submission" date="2019-12" db="EMBL/GenBank/DDBJ databases">
        <title>Nesterenkonia muleiensis sp. nov., a novel actinobacterium isolated from sap of Populus euphratica.</title>
        <authorList>
            <person name="Wang R."/>
        </authorList>
    </citation>
    <scope>NUCLEOTIDE SEQUENCE [LARGE SCALE GENOMIC DNA]</scope>
    <source>
        <strain evidence="12 13">F10</strain>
    </source>
</reference>
<dbReference type="GO" id="GO:0003723">
    <property type="term" value="F:RNA binding"/>
    <property type="evidence" value="ECO:0007669"/>
    <property type="project" value="InterPro"/>
</dbReference>